<dbReference type="EnsemblMetazoa" id="ENSAATROPT010338">
    <property type="protein sequence ID" value="ENSAATROPP009328"/>
    <property type="gene ID" value="ENSAATROPG008396"/>
</dbReference>
<name>A0AAG5DF00_ANOAO</name>
<evidence type="ECO:0000259" key="2">
    <source>
        <dbReference type="SMART" id="SM00868"/>
    </source>
</evidence>
<evidence type="ECO:0000256" key="1">
    <source>
        <dbReference type="SAM" id="MobiDB-lite"/>
    </source>
</evidence>
<dbReference type="GO" id="GO:0008270">
    <property type="term" value="F:zinc ion binding"/>
    <property type="evidence" value="ECO:0007669"/>
    <property type="project" value="InterPro"/>
</dbReference>
<reference evidence="4" key="1">
    <citation type="submission" date="2021-09" db="EMBL/GenBank/DDBJ databases">
        <authorList>
            <consortium name="Infravec"/>
            <person name="Campbell I L."/>
            <person name="Maslen G."/>
            <person name="Yates A."/>
        </authorList>
    </citation>
    <scope>NUCLEOTIDE SEQUENCE [LARGE SCALE GENOMIC DNA]</scope>
    <source>
        <strain evidence="4">Infravec2 EBRE</strain>
    </source>
</reference>
<keyword evidence="4" id="KW-1185">Reference proteome</keyword>
<evidence type="ECO:0000313" key="4">
    <source>
        <dbReference type="Proteomes" id="UP000075880"/>
    </source>
</evidence>
<protein>
    <recommendedName>
        <fullName evidence="2">ZAD domain-containing protein</fullName>
    </recommendedName>
</protein>
<reference evidence="3" key="2">
    <citation type="submission" date="2024-04" db="UniProtKB">
        <authorList>
            <consortium name="EnsemblMetazoa"/>
        </authorList>
    </citation>
    <scope>IDENTIFICATION</scope>
    <source>
        <strain evidence="3">EBRO</strain>
    </source>
</reference>
<dbReference type="InterPro" id="IPR012934">
    <property type="entry name" value="Znf_AD"/>
</dbReference>
<dbReference type="Gene3D" id="3.40.1800.20">
    <property type="match status" value="1"/>
</dbReference>
<dbReference type="SUPFAM" id="SSF57716">
    <property type="entry name" value="Glucocorticoid receptor-like (DNA-binding domain)"/>
    <property type="match status" value="1"/>
</dbReference>
<dbReference type="SMART" id="SM00868">
    <property type="entry name" value="zf-AD"/>
    <property type="match status" value="1"/>
</dbReference>
<sequence length="378" mass="43250">MSGIKCRLCQCLVDKQTGFSCSLNDDGFRSMIKTVFPFPISPVHTIASKTYNMPVLVCFQCSTAIRNFYNFSKQVEVIQAKLKRQCLGKDSSMTIDQLVQYIKAEPGLQEELRDVNVNTNESLMMSVDIEATDCESAETSSPMNANEEENDGDQLHFLNRPIAQDYKWISEPWYEPIRCVDKFEVVNNIVDVERRVNLVATKLEELLQNSTNSRQQIPPRRGSQFASDVPEQTASKSETVQFERISTVEMLEAFNQRLSDEQYFDKFTSWLASNVSYGEMRPEHRMQEAFYVLLDPRFVTQCTWSGYTAKGVKGQKVAFCCYQNIRAVLRKVSGETTTEAEVKAFLLKKLRNAKGHLERCKHIITSSCKKKYSRGNKS</sequence>
<dbReference type="AlphaFoldDB" id="A0AAG5DF00"/>
<dbReference type="EnsemblMetazoa" id="ENSAATROPT010334">
    <property type="protein sequence ID" value="ENSAATROPP009326"/>
    <property type="gene ID" value="ENSAATROPG008396"/>
</dbReference>
<feature type="compositionally biased region" description="Polar residues" evidence="1">
    <location>
        <begin position="224"/>
        <end position="238"/>
    </location>
</feature>
<organism evidence="3 4">
    <name type="scientific">Anopheles atroparvus</name>
    <name type="common">European mosquito</name>
    <dbReference type="NCBI Taxonomy" id="41427"/>
    <lineage>
        <taxon>Eukaryota</taxon>
        <taxon>Metazoa</taxon>
        <taxon>Ecdysozoa</taxon>
        <taxon>Arthropoda</taxon>
        <taxon>Hexapoda</taxon>
        <taxon>Insecta</taxon>
        <taxon>Pterygota</taxon>
        <taxon>Neoptera</taxon>
        <taxon>Endopterygota</taxon>
        <taxon>Diptera</taxon>
        <taxon>Nematocera</taxon>
        <taxon>Culicoidea</taxon>
        <taxon>Culicidae</taxon>
        <taxon>Anophelinae</taxon>
        <taxon>Anopheles</taxon>
    </lineage>
</organism>
<feature type="region of interest" description="Disordered" evidence="1">
    <location>
        <begin position="210"/>
        <end position="238"/>
    </location>
</feature>
<dbReference type="EnsemblMetazoa" id="ENSAATROPT010344">
    <property type="protein sequence ID" value="ENSAATROPP009333"/>
    <property type="gene ID" value="ENSAATROPG008396"/>
</dbReference>
<proteinExistence type="predicted"/>
<feature type="domain" description="ZAD" evidence="2">
    <location>
        <begin position="5"/>
        <end position="85"/>
    </location>
</feature>
<dbReference type="GO" id="GO:0005634">
    <property type="term" value="C:nucleus"/>
    <property type="evidence" value="ECO:0007669"/>
    <property type="project" value="InterPro"/>
</dbReference>
<evidence type="ECO:0000313" key="3">
    <source>
        <dbReference type="EnsemblMetazoa" id="ENSAATROPP009328"/>
    </source>
</evidence>
<dbReference type="Proteomes" id="UP000075880">
    <property type="component" value="Unassembled WGS sequence"/>
</dbReference>
<accession>A0AAG5DF00</accession>